<reference evidence="1 2" key="1">
    <citation type="submission" date="2016-04" db="EMBL/GenBank/DDBJ databases">
        <title>Genome analyses suggest a sexual origin of heterokaryosis in a supposedly ancient asexual fungus.</title>
        <authorList>
            <person name="Ropars J."/>
            <person name="Sedzielewska K."/>
            <person name="Noel J."/>
            <person name="Charron P."/>
            <person name="Farinelli L."/>
            <person name="Marton T."/>
            <person name="Kruger M."/>
            <person name="Pelin A."/>
            <person name="Brachmann A."/>
            <person name="Corradi N."/>
        </authorList>
    </citation>
    <scope>NUCLEOTIDE SEQUENCE [LARGE SCALE GENOMIC DNA]</scope>
    <source>
        <strain evidence="1 2">C2</strain>
    </source>
</reference>
<sequence>MTNSRRMKKMMIGTGPRHNPIKFFFYEFETDDDEIYDGLARHRNIVLREFTRRLPDISEQAKNGLFDT</sequence>
<organism evidence="1 2">
    <name type="scientific">Rhizophagus irregularis</name>
    <dbReference type="NCBI Taxonomy" id="588596"/>
    <lineage>
        <taxon>Eukaryota</taxon>
        <taxon>Fungi</taxon>
        <taxon>Fungi incertae sedis</taxon>
        <taxon>Mucoromycota</taxon>
        <taxon>Glomeromycotina</taxon>
        <taxon>Glomeromycetes</taxon>
        <taxon>Glomerales</taxon>
        <taxon>Glomeraceae</taxon>
        <taxon>Rhizophagus</taxon>
    </lineage>
</organism>
<proteinExistence type="predicted"/>
<accession>A0A2N1MDR3</accession>
<dbReference type="EMBL" id="LLXL01002878">
    <property type="protein sequence ID" value="PKK59778.1"/>
    <property type="molecule type" value="Genomic_DNA"/>
</dbReference>
<reference evidence="1 2" key="2">
    <citation type="submission" date="2017-10" db="EMBL/GenBank/DDBJ databases">
        <title>Extensive intraspecific genome diversity in a model arbuscular mycorrhizal fungus.</title>
        <authorList>
            <person name="Chen E.C.H."/>
            <person name="Morin E."/>
            <person name="Baudet D."/>
            <person name="Noel J."/>
            <person name="Ndikumana S."/>
            <person name="Charron P."/>
            <person name="St-Onge C."/>
            <person name="Giorgi J."/>
            <person name="Grigoriev I.V."/>
            <person name="Roux C."/>
            <person name="Martin F.M."/>
            <person name="Corradi N."/>
        </authorList>
    </citation>
    <scope>NUCLEOTIDE SEQUENCE [LARGE SCALE GENOMIC DNA]</scope>
    <source>
        <strain evidence="1 2">C2</strain>
    </source>
</reference>
<evidence type="ECO:0000313" key="1">
    <source>
        <dbReference type="EMBL" id="PKK59778.1"/>
    </source>
</evidence>
<protein>
    <submittedName>
        <fullName evidence="1">Uncharacterized protein</fullName>
    </submittedName>
</protein>
<evidence type="ECO:0000313" key="2">
    <source>
        <dbReference type="Proteomes" id="UP000233469"/>
    </source>
</evidence>
<gene>
    <name evidence="1" type="ORF">RhiirC2_762390</name>
</gene>
<dbReference type="AlphaFoldDB" id="A0A2N1MDR3"/>
<feature type="non-terminal residue" evidence="1">
    <location>
        <position position="68"/>
    </location>
</feature>
<comment type="caution">
    <text evidence="1">The sequence shown here is derived from an EMBL/GenBank/DDBJ whole genome shotgun (WGS) entry which is preliminary data.</text>
</comment>
<dbReference type="Proteomes" id="UP000233469">
    <property type="component" value="Unassembled WGS sequence"/>
</dbReference>
<name>A0A2N1MDR3_9GLOM</name>